<dbReference type="EnsemblProtists" id="EKX38547">
    <property type="protein sequence ID" value="EKX38547"/>
    <property type="gene ID" value="GUITHDRAFT_115322"/>
</dbReference>
<feature type="compositionally biased region" description="Polar residues" evidence="1">
    <location>
        <begin position="199"/>
        <end position="209"/>
    </location>
</feature>
<reference evidence="3" key="3">
    <citation type="submission" date="2015-06" db="UniProtKB">
        <authorList>
            <consortium name="EnsemblProtists"/>
        </authorList>
    </citation>
    <scope>IDENTIFICATION</scope>
</reference>
<protein>
    <submittedName>
        <fullName evidence="2 3">Uncharacterized protein</fullName>
    </submittedName>
</protein>
<evidence type="ECO:0000313" key="3">
    <source>
        <dbReference type="EnsemblProtists" id="EKX38547"/>
    </source>
</evidence>
<dbReference type="AlphaFoldDB" id="L1IR23"/>
<evidence type="ECO:0000313" key="2">
    <source>
        <dbReference type="EMBL" id="EKX38547.1"/>
    </source>
</evidence>
<dbReference type="KEGG" id="gtt:GUITHDRAFT_115322"/>
<dbReference type="PaxDb" id="55529-EKX38547"/>
<feature type="region of interest" description="Disordered" evidence="1">
    <location>
        <begin position="189"/>
        <end position="286"/>
    </location>
</feature>
<proteinExistence type="predicted"/>
<keyword evidence="4" id="KW-1185">Reference proteome</keyword>
<reference evidence="4" key="2">
    <citation type="submission" date="2012-11" db="EMBL/GenBank/DDBJ databases">
        <authorList>
            <person name="Kuo A."/>
            <person name="Curtis B.A."/>
            <person name="Tanifuji G."/>
            <person name="Burki F."/>
            <person name="Gruber A."/>
            <person name="Irimia M."/>
            <person name="Maruyama S."/>
            <person name="Arias M.C."/>
            <person name="Ball S.G."/>
            <person name="Gile G.H."/>
            <person name="Hirakawa Y."/>
            <person name="Hopkins J.F."/>
            <person name="Rensing S.A."/>
            <person name="Schmutz J."/>
            <person name="Symeonidi A."/>
            <person name="Elias M."/>
            <person name="Eveleigh R.J."/>
            <person name="Herman E.K."/>
            <person name="Klute M.J."/>
            <person name="Nakayama T."/>
            <person name="Obornik M."/>
            <person name="Reyes-Prieto A."/>
            <person name="Armbrust E.V."/>
            <person name="Aves S.J."/>
            <person name="Beiko R.G."/>
            <person name="Coutinho P."/>
            <person name="Dacks J.B."/>
            <person name="Durnford D.G."/>
            <person name="Fast N.M."/>
            <person name="Green B.R."/>
            <person name="Grisdale C."/>
            <person name="Hempe F."/>
            <person name="Henrissat B."/>
            <person name="Hoppner M.P."/>
            <person name="Ishida K.-I."/>
            <person name="Kim E."/>
            <person name="Koreny L."/>
            <person name="Kroth P.G."/>
            <person name="Liu Y."/>
            <person name="Malik S.-B."/>
            <person name="Maier U.G."/>
            <person name="McRose D."/>
            <person name="Mock T."/>
            <person name="Neilson J.A."/>
            <person name="Onodera N.T."/>
            <person name="Poole A.M."/>
            <person name="Pritham E.J."/>
            <person name="Richards T.A."/>
            <person name="Rocap G."/>
            <person name="Roy S.W."/>
            <person name="Sarai C."/>
            <person name="Schaack S."/>
            <person name="Shirato S."/>
            <person name="Slamovits C.H."/>
            <person name="Spencer D.F."/>
            <person name="Suzuki S."/>
            <person name="Worden A.Z."/>
            <person name="Zauner S."/>
            <person name="Barry K."/>
            <person name="Bell C."/>
            <person name="Bharti A.K."/>
            <person name="Crow J.A."/>
            <person name="Grimwood J."/>
            <person name="Kramer R."/>
            <person name="Lindquist E."/>
            <person name="Lucas S."/>
            <person name="Salamov A."/>
            <person name="McFadden G.I."/>
            <person name="Lane C.E."/>
            <person name="Keeling P.J."/>
            <person name="Gray M.W."/>
            <person name="Grigoriev I.V."/>
            <person name="Archibald J.M."/>
        </authorList>
    </citation>
    <scope>NUCLEOTIDE SEQUENCE</scope>
    <source>
        <strain evidence="4">CCMP2712</strain>
    </source>
</reference>
<dbReference type="RefSeq" id="XP_005825527.1">
    <property type="nucleotide sequence ID" value="XM_005825470.1"/>
</dbReference>
<organism evidence="2">
    <name type="scientific">Guillardia theta (strain CCMP2712)</name>
    <name type="common">Cryptophyte</name>
    <dbReference type="NCBI Taxonomy" id="905079"/>
    <lineage>
        <taxon>Eukaryota</taxon>
        <taxon>Cryptophyceae</taxon>
        <taxon>Pyrenomonadales</taxon>
        <taxon>Geminigeraceae</taxon>
        <taxon>Guillardia</taxon>
    </lineage>
</organism>
<reference evidence="2 4" key="1">
    <citation type="journal article" date="2012" name="Nature">
        <title>Algal genomes reveal evolutionary mosaicism and the fate of nucleomorphs.</title>
        <authorList>
            <consortium name="DOE Joint Genome Institute"/>
            <person name="Curtis B.A."/>
            <person name="Tanifuji G."/>
            <person name="Burki F."/>
            <person name="Gruber A."/>
            <person name="Irimia M."/>
            <person name="Maruyama S."/>
            <person name="Arias M.C."/>
            <person name="Ball S.G."/>
            <person name="Gile G.H."/>
            <person name="Hirakawa Y."/>
            <person name="Hopkins J.F."/>
            <person name="Kuo A."/>
            <person name="Rensing S.A."/>
            <person name="Schmutz J."/>
            <person name="Symeonidi A."/>
            <person name="Elias M."/>
            <person name="Eveleigh R.J."/>
            <person name="Herman E.K."/>
            <person name="Klute M.J."/>
            <person name="Nakayama T."/>
            <person name="Obornik M."/>
            <person name="Reyes-Prieto A."/>
            <person name="Armbrust E.V."/>
            <person name="Aves S.J."/>
            <person name="Beiko R.G."/>
            <person name="Coutinho P."/>
            <person name="Dacks J.B."/>
            <person name="Durnford D.G."/>
            <person name="Fast N.M."/>
            <person name="Green B.R."/>
            <person name="Grisdale C.J."/>
            <person name="Hempel F."/>
            <person name="Henrissat B."/>
            <person name="Hoppner M.P."/>
            <person name="Ishida K."/>
            <person name="Kim E."/>
            <person name="Koreny L."/>
            <person name="Kroth P.G."/>
            <person name="Liu Y."/>
            <person name="Malik S.B."/>
            <person name="Maier U.G."/>
            <person name="McRose D."/>
            <person name="Mock T."/>
            <person name="Neilson J.A."/>
            <person name="Onodera N.T."/>
            <person name="Poole A.M."/>
            <person name="Pritham E.J."/>
            <person name="Richards T.A."/>
            <person name="Rocap G."/>
            <person name="Roy S.W."/>
            <person name="Sarai C."/>
            <person name="Schaack S."/>
            <person name="Shirato S."/>
            <person name="Slamovits C.H."/>
            <person name="Spencer D.F."/>
            <person name="Suzuki S."/>
            <person name="Worden A.Z."/>
            <person name="Zauner S."/>
            <person name="Barry K."/>
            <person name="Bell C."/>
            <person name="Bharti A.K."/>
            <person name="Crow J.A."/>
            <person name="Grimwood J."/>
            <person name="Kramer R."/>
            <person name="Lindquist E."/>
            <person name="Lucas S."/>
            <person name="Salamov A."/>
            <person name="McFadden G.I."/>
            <person name="Lane C.E."/>
            <person name="Keeling P.J."/>
            <person name="Gray M.W."/>
            <person name="Grigoriev I.V."/>
            <person name="Archibald J.M."/>
        </authorList>
    </citation>
    <scope>NUCLEOTIDE SEQUENCE</scope>
    <source>
        <strain evidence="2 4">CCMP2712</strain>
    </source>
</reference>
<dbReference type="Proteomes" id="UP000011087">
    <property type="component" value="Unassembled WGS sequence"/>
</dbReference>
<dbReference type="HOGENOM" id="CLU_648053_0_0_1"/>
<name>L1IR23_GUITC</name>
<feature type="compositionally biased region" description="Basic and acidic residues" evidence="1">
    <location>
        <begin position="219"/>
        <end position="229"/>
    </location>
</feature>
<evidence type="ECO:0000313" key="4">
    <source>
        <dbReference type="Proteomes" id="UP000011087"/>
    </source>
</evidence>
<dbReference type="EMBL" id="JH993047">
    <property type="protein sequence ID" value="EKX38547.1"/>
    <property type="molecule type" value="Genomic_DNA"/>
</dbReference>
<accession>L1IR23</accession>
<evidence type="ECO:0000256" key="1">
    <source>
        <dbReference type="SAM" id="MobiDB-lite"/>
    </source>
</evidence>
<gene>
    <name evidence="2" type="ORF">GUITHDRAFT_115322</name>
</gene>
<sequence>MIRMAVALAALDPRAQDPFTDGASRWNAAYAKGFLRDPEVQVEMRLVEHAVEEEETACILPDWKRSYTSRHAIPCSDDAMRGGGLLGTDCHFTGCDGGSEEEELTSGSVMRRLRACLGMREEDQVAEEAERMLKVWMETSSGLEEHVSRRQLRSKLDQNTEVLRNQSRCASFQVQNMIPFLSFPSFSSFKQPHSDDDSAISSTARTSNKIEMPESLQNRIEEESGERSARLSHVHMYTSTVKQDNSTSASSGADESSHDPSGRLLVSSEHRQSPAPPHHPREPRSERLWSLKQRAQEEEERVVAERSSRLRSQTLRGWLQYARRRTMMSLRLSRCLQTRKVAAMRRIFCDLREAQRRMLALSRAKVTGWHCWLSAGSKAETLVMCRSSRRWMKHAVLNKVTEEPHEGCGDLTGRLIELATESMA</sequence>
<dbReference type="GeneID" id="17295250"/>